<dbReference type="Proteomes" id="UP000562254">
    <property type="component" value="Unassembled WGS sequence"/>
</dbReference>
<evidence type="ECO:0000256" key="1">
    <source>
        <dbReference type="ARBA" id="ARBA00010617"/>
    </source>
</evidence>
<dbReference type="Pfam" id="PF00067">
    <property type="entry name" value="p450"/>
    <property type="match status" value="1"/>
</dbReference>
<dbReference type="Gene3D" id="1.10.630.10">
    <property type="entry name" value="Cytochrome P450"/>
    <property type="match status" value="1"/>
</dbReference>
<keyword evidence="6 8" id="KW-0503">Monooxygenase</keyword>
<dbReference type="InterPro" id="IPR050196">
    <property type="entry name" value="Cytochrome_P450_Monoox"/>
</dbReference>
<dbReference type="PROSITE" id="PS00086">
    <property type="entry name" value="CYTOCHROME_P450"/>
    <property type="match status" value="1"/>
</dbReference>
<dbReference type="GO" id="GO:0005506">
    <property type="term" value="F:iron ion binding"/>
    <property type="evidence" value="ECO:0007669"/>
    <property type="project" value="InterPro"/>
</dbReference>
<comment type="cofactor">
    <cofactor evidence="7">
        <name>heme</name>
        <dbReference type="ChEBI" id="CHEBI:30413"/>
    </cofactor>
</comment>
<evidence type="ECO:0000313" key="11">
    <source>
        <dbReference type="Proteomes" id="UP000562254"/>
    </source>
</evidence>
<evidence type="ECO:0000256" key="8">
    <source>
        <dbReference type="RuleBase" id="RU000461"/>
    </source>
</evidence>
<dbReference type="InterPro" id="IPR001128">
    <property type="entry name" value="Cyt_P450"/>
</dbReference>
<gene>
    <name evidence="10" type="ORF">FHS88_002780</name>
</gene>
<protein>
    <submittedName>
        <fullName evidence="10">Cytochrome P450</fullName>
    </submittedName>
</protein>
<comment type="caution">
    <text evidence="10">The sequence shown here is derived from an EMBL/GenBank/DDBJ whole genome shotgun (WGS) entry which is preliminary data.</text>
</comment>
<keyword evidence="9" id="KW-0472">Membrane</keyword>
<evidence type="ECO:0000256" key="4">
    <source>
        <dbReference type="ARBA" id="ARBA00023002"/>
    </source>
</evidence>
<dbReference type="InterPro" id="IPR002401">
    <property type="entry name" value="Cyt_P450_E_grp-I"/>
</dbReference>
<dbReference type="PRINTS" id="PR00463">
    <property type="entry name" value="EP450I"/>
</dbReference>
<reference evidence="10 11" key="1">
    <citation type="submission" date="2020-08" db="EMBL/GenBank/DDBJ databases">
        <title>Genomic Encyclopedia of Type Strains, Phase IV (KMG-IV): sequencing the most valuable type-strain genomes for metagenomic binning, comparative biology and taxonomic classification.</title>
        <authorList>
            <person name="Goeker M."/>
        </authorList>
    </citation>
    <scope>NUCLEOTIDE SEQUENCE [LARGE SCALE GENOMIC DNA]</scope>
    <source>
        <strain evidence="10 11">DSM 25895</strain>
    </source>
</reference>
<dbReference type="GO" id="GO:0004497">
    <property type="term" value="F:monooxygenase activity"/>
    <property type="evidence" value="ECO:0007669"/>
    <property type="project" value="UniProtKB-KW"/>
</dbReference>
<keyword evidence="4 8" id="KW-0560">Oxidoreductase</keyword>
<evidence type="ECO:0000256" key="9">
    <source>
        <dbReference type="SAM" id="Phobius"/>
    </source>
</evidence>
<dbReference type="PRINTS" id="PR00385">
    <property type="entry name" value="P450"/>
</dbReference>
<dbReference type="SUPFAM" id="SSF48264">
    <property type="entry name" value="Cytochrome P450"/>
    <property type="match status" value="1"/>
</dbReference>
<dbReference type="EMBL" id="JACIJE010000007">
    <property type="protein sequence ID" value="MBB5690645.1"/>
    <property type="molecule type" value="Genomic_DNA"/>
</dbReference>
<dbReference type="GO" id="GO:0016705">
    <property type="term" value="F:oxidoreductase activity, acting on paired donors, with incorporation or reduction of molecular oxygen"/>
    <property type="evidence" value="ECO:0007669"/>
    <property type="project" value="InterPro"/>
</dbReference>
<dbReference type="PANTHER" id="PTHR24291">
    <property type="entry name" value="CYTOCHROME P450 FAMILY 4"/>
    <property type="match status" value="1"/>
</dbReference>
<keyword evidence="3 7" id="KW-0479">Metal-binding</keyword>
<dbReference type="GO" id="GO:0020037">
    <property type="term" value="F:heme binding"/>
    <property type="evidence" value="ECO:0007669"/>
    <property type="project" value="InterPro"/>
</dbReference>
<evidence type="ECO:0000256" key="6">
    <source>
        <dbReference type="ARBA" id="ARBA00023033"/>
    </source>
</evidence>
<sequence length="464" mass="50706">MTAPRRRPSLRAMQAAADFVPPMPRPPAQPWRWLPSLILGRGDILRAFTEDAYRRQVIPLRLPGRGLVIANHPDVVRHVFVAHAENYERKSWFMEQALEPVVGDSLFINHGEAWAERRAVIAPALHPSRIAAFHPHFVRAAEELAGDLARAAPGPVDVAPLFAAATTRVMMLSLFGEAVPREAAAAVAEAFAAYQAAAESVDLRYLLGLPPWLAGRQSRRARLAAARLRALVAQALAAVPEPAPPLLAAMRAARRPDGTPVMDAEALANEVAMMLLAGSETSATAMTWAAYLIAAHPATGAALDEELAALPPGAPDAEQAAGLTFARAVLSEAMRLYPPVAVLSRQARAADRIRRFEIRPGDTVMAVPWLLHRHAMWWDRPHAFIPERFLPESARRQPKFTWIPFGIGPRICAGAAFGMAEMLVFLAVLLRRFRLGVPKGWAPAPQCRLTLRPKQGMRLLLAAR</sequence>
<dbReference type="PANTHER" id="PTHR24291:SF50">
    <property type="entry name" value="BIFUNCTIONAL ALBAFLAVENONE MONOOXYGENASE_TERPENE SYNTHASE"/>
    <property type="match status" value="1"/>
</dbReference>
<feature type="binding site" description="axial binding residue" evidence="7">
    <location>
        <position position="412"/>
    </location>
    <ligand>
        <name>heme</name>
        <dbReference type="ChEBI" id="CHEBI:30413"/>
    </ligand>
    <ligandPart>
        <name>Fe</name>
        <dbReference type="ChEBI" id="CHEBI:18248"/>
    </ligandPart>
</feature>
<keyword evidence="9" id="KW-0812">Transmembrane</keyword>
<keyword evidence="5 7" id="KW-0408">Iron</keyword>
<evidence type="ECO:0000256" key="2">
    <source>
        <dbReference type="ARBA" id="ARBA00022617"/>
    </source>
</evidence>
<feature type="transmembrane region" description="Helical" evidence="9">
    <location>
        <begin position="407"/>
        <end position="430"/>
    </location>
</feature>
<evidence type="ECO:0000313" key="10">
    <source>
        <dbReference type="EMBL" id="MBB5690645.1"/>
    </source>
</evidence>
<accession>A0A840XQ02</accession>
<evidence type="ECO:0000256" key="5">
    <source>
        <dbReference type="ARBA" id="ARBA00023004"/>
    </source>
</evidence>
<dbReference type="InterPro" id="IPR036396">
    <property type="entry name" value="Cyt_P450_sf"/>
</dbReference>
<keyword evidence="11" id="KW-1185">Reference proteome</keyword>
<keyword evidence="2 7" id="KW-0349">Heme</keyword>
<dbReference type="AlphaFoldDB" id="A0A840XQ02"/>
<evidence type="ECO:0000256" key="7">
    <source>
        <dbReference type="PIRSR" id="PIRSR602401-1"/>
    </source>
</evidence>
<dbReference type="InterPro" id="IPR017972">
    <property type="entry name" value="Cyt_P450_CS"/>
</dbReference>
<evidence type="ECO:0000256" key="3">
    <source>
        <dbReference type="ARBA" id="ARBA00022723"/>
    </source>
</evidence>
<keyword evidence="9" id="KW-1133">Transmembrane helix</keyword>
<organism evidence="10 11">
    <name type="scientific">Neoroseomonas alkaliterrae</name>
    <dbReference type="NCBI Taxonomy" id="1452450"/>
    <lineage>
        <taxon>Bacteria</taxon>
        <taxon>Pseudomonadati</taxon>
        <taxon>Pseudomonadota</taxon>
        <taxon>Alphaproteobacteria</taxon>
        <taxon>Acetobacterales</taxon>
        <taxon>Acetobacteraceae</taxon>
        <taxon>Neoroseomonas</taxon>
    </lineage>
</organism>
<name>A0A840XQ02_9PROT</name>
<comment type="similarity">
    <text evidence="1 8">Belongs to the cytochrome P450 family.</text>
</comment>
<proteinExistence type="inferred from homology"/>